<evidence type="ECO:0000256" key="1">
    <source>
        <dbReference type="SAM" id="SignalP"/>
    </source>
</evidence>
<dbReference type="OrthoDB" id="5998574at2"/>
<dbReference type="RefSeq" id="WP_054657318.1">
    <property type="nucleotide sequence ID" value="NZ_BAZI01000017.1"/>
</dbReference>
<comment type="caution">
    <text evidence="2">The sequence shown here is derived from an EMBL/GenBank/DDBJ whole genome shotgun (WGS) entry which is preliminary data.</text>
</comment>
<name>A0A0R0A844_9GAMM</name>
<keyword evidence="1" id="KW-0732">Signal</keyword>
<evidence type="ECO:0000313" key="3">
    <source>
        <dbReference type="Proteomes" id="UP000050836"/>
    </source>
</evidence>
<reference evidence="2 3" key="1">
    <citation type="submission" date="2015-10" db="EMBL/GenBank/DDBJ databases">
        <title>Genome sequencing and analysis of members of genus Stenotrophomonas.</title>
        <authorList>
            <person name="Patil P.P."/>
            <person name="Midha S."/>
            <person name="Patil P.B."/>
        </authorList>
    </citation>
    <scope>NUCLEOTIDE SEQUENCE [LARGE SCALE GENOMIC DNA]</scope>
    <source>
        <strain evidence="2 3">JCM 9942</strain>
    </source>
</reference>
<proteinExistence type="predicted"/>
<feature type="chain" id="PRO_5006390384" evidence="1">
    <location>
        <begin position="23"/>
        <end position="264"/>
    </location>
</feature>
<evidence type="ECO:0000313" key="2">
    <source>
        <dbReference type="EMBL" id="KRG37431.1"/>
    </source>
</evidence>
<sequence>MSSVRPLSLLLALSLLPLAASAQDNDIRQPPAPHCMDARKVDDVQVIDTATLALRLTDGGRYRMSLQEDCPGVGTEPVNLLARGGWFCGNPDEAIRTATASCAVTAVEPQDSRQYAELLRSRASTLVNSLPSVAVTGTTHRGFAGSPDYCVGIRDLRSWREDPQGVVVEVSPRRSGGHRYYRLELGSSCGDLSNADTLTLLSGVGLAQVCGHPGDRLRLSRAQPTPVGDFIEPDAIPRPQMQSKIASTFFGCPIARVYPLPASS</sequence>
<accession>A0A0R0A844</accession>
<dbReference type="Proteomes" id="UP000050836">
    <property type="component" value="Unassembled WGS sequence"/>
</dbReference>
<protein>
    <submittedName>
        <fullName evidence="2">Uncharacterized protein</fullName>
    </submittedName>
</protein>
<dbReference type="EMBL" id="LLXS01000075">
    <property type="protein sequence ID" value="KRG37431.1"/>
    <property type="molecule type" value="Genomic_DNA"/>
</dbReference>
<gene>
    <name evidence="2" type="ORF">ARC78_16120</name>
</gene>
<organism evidence="2 3">
    <name type="scientific">Stenotrophomonas pictorum JCM 9942</name>
    <dbReference type="NCBI Taxonomy" id="1236960"/>
    <lineage>
        <taxon>Bacteria</taxon>
        <taxon>Pseudomonadati</taxon>
        <taxon>Pseudomonadota</taxon>
        <taxon>Gammaproteobacteria</taxon>
        <taxon>Lysobacterales</taxon>
        <taxon>Lysobacteraceae</taxon>
        <taxon>Stenotrophomonas</taxon>
    </lineage>
</organism>
<keyword evidence="3" id="KW-1185">Reference proteome</keyword>
<feature type="signal peptide" evidence="1">
    <location>
        <begin position="1"/>
        <end position="22"/>
    </location>
</feature>
<dbReference type="AlphaFoldDB" id="A0A0R0A844"/>